<dbReference type="EMBL" id="DYVY01000024">
    <property type="protein sequence ID" value="HJF93378.1"/>
    <property type="molecule type" value="Genomic_DNA"/>
</dbReference>
<dbReference type="SUPFAM" id="SSF51215">
    <property type="entry name" value="Regulatory protein AraC"/>
    <property type="match status" value="1"/>
</dbReference>
<dbReference type="Gene3D" id="2.60.120.10">
    <property type="entry name" value="Jelly Rolls"/>
    <property type="match status" value="1"/>
</dbReference>
<comment type="caution">
    <text evidence="5">The sequence shown here is derived from an EMBL/GenBank/DDBJ whole genome shotgun (WGS) entry which is preliminary data.</text>
</comment>
<evidence type="ECO:0000259" key="4">
    <source>
        <dbReference type="PROSITE" id="PS01124"/>
    </source>
</evidence>
<evidence type="ECO:0000256" key="2">
    <source>
        <dbReference type="ARBA" id="ARBA00023125"/>
    </source>
</evidence>
<protein>
    <submittedName>
        <fullName evidence="5">AraC family transcriptional regulator</fullName>
    </submittedName>
</protein>
<evidence type="ECO:0000313" key="6">
    <source>
        <dbReference type="Proteomes" id="UP000769156"/>
    </source>
</evidence>
<keyword evidence="1" id="KW-0805">Transcription regulation</keyword>
<keyword evidence="3" id="KW-0804">Transcription</keyword>
<accession>A0A921HYZ0</accession>
<reference evidence="5" key="1">
    <citation type="journal article" date="2021" name="PeerJ">
        <title>Extensive microbial diversity within the chicken gut microbiome revealed by metagenomics and culture.</title>
        <authorList>
            <person name="Gilroy R."/>
            <person name="Ravi A."/>
            <person name="Getino M."/>
            <person name="Pursley I."/>
            <person name="Horton D.L."/>
            <person name="Alikhan N.F."/>
            <person name="Baker D."/>
            <person name="Gharbi K."/>
            <person name="Hall N."/>
            <person name="Watson M."/>
            <person name="Adriaenssens E.M."/>
            <person name="Foster-Nyarko E."/>
            <person name="Jarju S."/>
            <person name="Secka A."/>
            <person name="Antonio M."/>
            <person name="Oren A."/>
            <person name="Chaudhuri R.R."/>
            <person name="La Ragione R."/>
            <person name="Hildebrand F."/>
            <person name="Pallen M.J."/>
        </authorList>
    </citation>
    <scope>NUCLEOTIDE SEQUENCE</scope>
    <source>
        <strain evidence="5">ChiSjej5B23-16112</strain>
    </source>
</reference>
<dbReference type="Proteomes" id="UP000769156">
    <property type="component" value="Unassembled WGS sequence"/>
</dbReference>
<sequence length="279" mass="32304">MAQPYYETFQNIGNSGINVAFYTTPGGYRPLHWHEELEILYPLNGLSDITVEGTKYSLPKKQLMAVESMQVHSTFCYDQTSMFLCIHIARKHFQDCMPDIEDHHILCRPDLISVEKFPAYLEICQLLENMTRLYIQDATAFYLEAEGLTLQVLARLIRDFSTSVLPPDKKSDRLTANRLRDIISYVEEHYQEPVTLQDAADLAGLGKEAFCRFFKKNIGMSFLRYLNEVRATHIYHDLVNTEDPVSYIMERNGFTNQKLFNRTFKELYGTTPSAVRKGK</sequence>
<feature type="domain" description="HTH araC/xylS-type" evidence="4">
    <location>
        <begin position="180"/>
        <end position="278"/>
    </location>
</feature>
<evidence type="ECO:0000256" key="3">
    <source>
        <dbReference type="ARBA" id="ARBA00023163"/>
    </source>
</evidence>
<dbReference type="AlphaFoldDB" id="A0A921HYZ0"/>
<dbReference type="InterPro" id="IPR018060">
    <property type="entry name" value="HTH_AraC"/>
</dbReference>
<name>A0A921HYZ0_9FIRM</name>
<dbReference type="SMART" id="SM00342">
    <property type="entry name" value="HTH_ARAC"/>
    <property type="match status" value="1"/>
</dbReference>
<evidence type="ECO:0000256" key="1">
    <source>
        <dbReference type="ARBA" id="ARBA00023015"/>
    </source>
</evidence>
<dbReference type="GO" id="GO:0043565">
    <property type="term" value="F:sequence-specific DNA binding"/>
    <property type="evidence" value="ECO:0007669"/>
    <property type="project" value="InterPro"/>
</dbReference>
<keyword evidence="2" id="KW-0238">DNA-binding</keyword>
<dbReference type="InterPro" id="IPR037923">
    <property type="entry name" value="HTH-like"/>
</dbReference>
<dbReference type="Pfam" id="PF12833">
    <property type="entry name" value="HTH_18"/>
    <property type="match status" value="1"/>
</dbReference>
<organism evidence="5 6">
    <name type="scientific">Lachnoclostridium phocaeense</name>
    <dbReference type="NCBI Taxonomy" id="1871021"/>
    <lineage>
        <taxon>Bacteria</taxon>
        <taxon>Bacillati</taxon>
        <taxon>Bacillota</taxon>
        <taxon>Clostridia</taxon>
        <taxon>Lachnospirales</taxon>
        <taxon>Lachnospiraceae</taxon>
    </lineage>
</organism>
<reference evidence="5" key="2">
    <citation type="submission" date="2021-09" db="EMBL/GenBank/DDBJ databases">
        <authorList>
            <person name="Gilroy R."/>
        </authorList>
    </citation>
    <scope>NUCLEOTIDE SEQUENCE</scope>
    <source>
        <strain evidence="5">ChiSjej5B23-16112</strain>
    </source>
</reference>
<dbReference type="Gene3D" id="1.10.10.60">
    <property type="entry name" value="Homeodomain-like"/>
    <property type="match status" value="2"/>
</dbReference>
<dbReference type="PANTHER" id="PTHR43280">
    <property type="entry name" value="ARAC-FAMILY TRANSCRIPTIONAL REGULATOR"/>
    <property type="match status" value="1"/>
</dbReference>
<dbReference type="PROSITE" id="PS01124">
    <property type="entry name" value="HTH_ARAC_FAMILY_2"/>
    <property type="match status" value="1"/>
</dbReference>
<dbReference type="InterPro" id="IPR009057">
    <property type="entry name" value="Homeodomain-like_sf"/>
</dbReference>
<dbReference type="GO" id="GO:0003700">
    <property type="term" value="F:DNA-binding transcription factor activity"/>
    <property type="evidence" value="ECO:0007669"/>
    <property type="project" value="InterPro"/>
</dbReference>
<proteinExistence type="predicted"/>
<dbReference type="PANTHER" id="PTHR43280:SF2">
    <property type="entry name" value="HTH-TYPE TRANSCRIPTIONAL REGULATOR EXSA"/>
    <property type="match status" value="1"/>
</dbReference>
<dbReference type="InterPro" id="IPR014710">
    <property type="entry name" value="RmlC-like_jellyroll"/>
</dbReference>
<gene>
    <name evidence="5" type="ORF">K8V82_01110</name>
</gene>
<evidence type="ECO:0000313" key="5">
    <source>
        <dbReference type="EMBL" id="HJF93378.1"/>
    </source>
</evidence>
<dbReference type="SUPFAM" id="SSF46689">
    <property type="entry name" value="Homeodomain-like"/>
    <property type="match status" value="2"/>
</dbReference>